<keyword evidence="2" id="KW-1185">Reference proteome</keyword>
<dbReference type="Proteomes" id="UP001370348">
    <property type="component" value="Chromosome"/>
</dbReference>
<dbReference type="Gene3D" id="2.60.120.430">
    <property type="entry name" value="Galactose-binding lectin"/>
    <property type="match status" value="1"/>
</dbReference>
<dbReference type="Gene3D" id="3.40.50.1820">
    <property type="entry name" value="alpha/beta hydrolase"/>
    <property type="match status" value="1"/>
</dbReference>
<organism evidence="1 2">
    <name type="scientific">Pendulispora albinea</name>
    <dbReference type="NCBI Taxonomy" id="2741071"/>
    <lineage>
        <taxon>Bacteria</taxon>
        <taxon>Pseudomonadati</taxon>
        <taxon>Myxococcota</taxon>
        <taxon>Myxococcia</taxon>
        <taxon>Myxococcales</taxon>
        <taxon>Sorangiineae</taxon>
        <taxon>Pendulisporaceae</taxon>
        <taxon>Pendulispora</taxon>
    </lineage>
</organism>
<dbReference type="InterPro" id="IPR029058">
    <property type="entry name" value="AB_hydrolase_fold"/>
</dbReference>
<protein>
    <submittedName>
        <fullName evidence="1">Uncharacterized protein</fullName>
    </submittedName>
</protein>
<name>A0ABZ2LSU9_9BACT</name>
<dbReference type="PROSITE" id="PS51257">
    <property type="entry name" value="PROKAR_LIPOPROTEIN"/>
    <property type="match status" value="1"/>
</dbReference>
<accession>A0ABZ2LSU9</accession>
<gene>
    <name evidence="1" type="ORF">LZC94_36875</name>
</gene>
<dbReference type="EMBL" id="CP089984">
    <property type="protein sequence ID" value="WXB13405.1"/>
    <property type="molecule type" value="Genomic_DNA"/>
</dbReference>
<sequence>MRSFVKLITAIIPFLGAAACSSEAPEREASPESLAQNGQQLLSTRAVAPDPTETGPSAVTSAEYRFPATTDPDILGSAATELWARVYRPQNLENTPHPLIVVLHGNHATCGTGSNPRQDTNCQYTASGTCPSGYVVVPNHLGYAYVAEKLASHGYVVVSINANRGITCGGGVSGDSGLNLARGRLVLKHLQRLSEWNTKGGTPTSLGVDLKGKLDLGQLGLIGHSRGGEGMRAVYNLYRDSGSPWPARIGGVTFRGIFEIGPVDRQTSRTLDADGTVWSVLLPMCDGDVSSLVGIQPYDRMLQIPTESPVTPKSTFTVWGANHNFYNTEWQQSDSAGCTGHKALFPASIGSPEQRTTGLASMMGFIRANIGTAANASYNQMFNPMFDLPPVVTNVTRVDRGYTDSSSSTVTGAIEDFDKAVGTNTHGTPNDAQGITITHGTVPNHASVQKAGRISWQSASANTYFQTNWTAAGQGKDVSGYKTLDLRVSRQQSTLNPVDPTDFSIRLVAADGAFSEPVALRTYTDLRGPVGGRSAGGTANYHPILQTARIALADFRGIDLTQIRGVRFVFDATATGAIHLANVRLSKVQTLPASESLAGFSTAPAPQANATITASSGAGTMTTYTKGNAITGIRRVAASAQGADGATQGAGATEIEIELETADQFPVRNALPVLRVGPRTFSVSRHPNGDTRRIVFTLPEAEFAPLRSGDDVTVQYSEEADSRWIFGKLDKRALR</sequence>
<dbReference type="SUPFAM" id="SSF53474">
    <property type="entry name" value="alpha/beta-Hydrolases"/>
    <property type="match status" value="1"/>
</dbReference>
<reference evidence="1 2" key="1">
    <citation type="submission" date="2021-12" db="EMBL/GenBank/DDBJ databases">
        <title>Discovery of the Pendulisporaceae a myxobacterial family with distinct sporulation behavior and unique specialized metabolism.</title>
        <authorList>
            <person name="Garcia R."/>
            <person name="Popoff A."/>
            <person name="Bader C.D."/>
            <person name="Loehr J."/>
            <person name="Walesch S."/>
            <person name="Walt C."/>
            <person name="Boldt J."/>
            <person name="Bunk B."/>
            <person name="Haeckl F.J.F.P.J."/>
            <person name="Gunesch A.P."/>
            <person name="Birkelbach J."/>
            <person name="Nuebel U."/>
            <person name="Pietschmann T."/>
            <person name="Bach T."/>
            <person name="Mueller R."/>
        </authorList>
    </citation>
    <scope>NUCLEOTIDE SEQUENCE [LARGE SCALE GENOMIC DNA]</scope>
    <source>
        <strain evidence="1 2">MSr11954</strain>
    </source>
</reference>
<dbReference type="RefSeq" id="WP_394823016.1">
    <property type="nucleotide sequence ID" value="NZ_CP089984.1"/>
</dbReference>
<proteinExistence type="predicted"/>
<evidence type="ECO:0000313" key="2">
    <source>
        <dbReference type="Proteomes" id="UP001370348"/>
    </source>
</evidence>
<evidence type="ECO:0000313" key="1">
    <source>
        <dbReference type="EMBL" id="WXB13405.1"/>
    </source>
</evidence>